<dbReference type="Pfam" id="PF00528">
    <property type="entry name" value="BPD_transp_1"/>
    <property type="match status" value="1"/>
</dbReference>
<gene>
    <name evidence="9" type="ORF">SAMD00020551_3309</name>
</gene>
<dbReference type="GO" id="GO:0055085">
    <property type="term" value="P:transmembrane transport"/>
    <property type="evidence" value="ECO:0007669"/>
    <property type="project" value="InterPro"/>
</dbReference>
<keyword evidence="5 7" id="KW-1133">Transmembrane helix</keyword>
<feature type="transmembrane region" description="Helical" evidence="7">
    <location>
        <begin position="181"/>
        <end position="199"/>
    </location>
</feature>
<evidence type="ECO:0000256" key="5">
    <source>
        <dbReference type="ARBA" id="ARBA00022989"/>
    </source>
</evidence>
<organism evidence="9 10">
    <name type="scientific">Mesobacillus selenatarsenatis (strain DSM 18680 / JCM 14380 / FERM P-15431 / SF-1)</name>
    <dbReference type="NCBI Taxonomy" id="1321606"/>
    <lineage>
        <taxon>Bacteria</taxon>
        <taxon>Bacillati</taxon>
        <taxon>Bacillota</taxon>
        <taxon>Bacilli</taxon>
        <taxon>Bacillales</taxon>
        <taxon>Bacillaceae</taxon>
        <taxon>Mesobacillus</taxon>
    </lineage>
</organism>
<feature type="domain" description="ABC transmembrane type-1" evidence="8">
    <location>
        <begin position="96"/>
        <end position="307"/>
    </location>
</feature>
<dbReference type="RefSeq" id="WP_041966839.1">
    <property type="nucleotide sequence ID" value="NZ_BASE01000074.1"/>
</dbReference>
<name>A0A0A8X5D6_MESS1</name>
<evidence type="ECO:0000256" key="4">
    <source>
        <dbReference type="ARBA" id="ARBA00022692"/>
    </source>
</evidence>
<keyword evidence="10" id="KW-1185">Reference proteome</keyword>
<dbReference type="Pfam" id="PF19300">
    <property type="entry name" value="BPD_transp_1_N"/>
    <property type="match status" value="1"/>
</dbReference>
<dbReference type="OrthoDB" id="9773683at2"/>
<evidence type="ECO:0000256" key="1">
    <source>
        <dbReference type="ARBA" id="ARBA00004651"/>
    </source>
</evidence>
<evidence type="ECO:0000256" key="2">
    <source>
        <dbReference type="ARBA" id="ARBA00022448"/>
    </source>
</evidence>
<dbReference type="SUPFAM" id="SSF161098">
    <property type="entry name" value="MetI-like"/>
    <property type="match status" value="1"/>
</dbReference>
<dbReference type="PANTHER" id="PTHR43163:SF6">
    <property type="entry name" value="DIPEPTIDE TRANSPORT SYSTEM PERMEASE PROTEIN DPPB-RELATED"/>
    <property type="match status" value="1"/>
</dbReference>
<evidence type="ECO:0000256" key="6">
    <source>
        <dbReference type="ARBA" id="ARBA00023136"/>
    </source>
</evidence>
<proteinExistence type="inferred from homology"/>
<feature type="transmembrane region" description="Helical" evidence="7">
    <location>
        <begin position="9"/>
        <end position="30"/>
    </location>
</feature>
<evidence type="ECO:0000256" key="7">
    <source>
        <dbReference type="RuleBase" id="RU363032"/>
    </source>
</evidence>
<evidence type="ECO:0000256" key="3">
    <source>
        <dbReference type="ARBA" id="ARBA00022475"/>
    </source>
</evidence>
<dbReference type="STRING" id="1321606.SAMD00020551_3309"/>
<dbReference type="CDD" id="cd06261">
    <property type="entry name" value="TM_PBP2"/>
    <property type="match status" value="1"/>
</dbReference>
<reference evidence="9 10" key="1">
    <citation type="submission" date="2013-06" db="EMBL/GenBank/DDBJ databases">
        <title>Whole genome shotgun sequence of Bacillus selenatarsenatis SF-1.</title>
        <authorList>
            <person name="Kuroda M."/>
            <person name="Sei K."/>
            <person name="Yamashita M."/>
            <person name="Ike M."/>
        </authorList>
    </citation>
    <scope>NUCLEOTIDE SEQUENCE [LARGE SCALE GENOMIC DNA]</scope>
    <source>
        <strain evidence="9 10">SF-1</strain>
    </source>
</reference>
<feature type="transmembrane region" description="Helical" evidence="7">
    <location>
        <begin position="135"/>
        <end position="158"/>
    </location>
</feature>
<comment type="subcellular location">
    <subcellularLocation>
        <location evidence="1 7">Cell membrane</location>
        <topology evidence="1 7">Multi-pass membrane protein</topology>
    </subcellularLocation>
</comment>
<dbReference type="InterPro" id="IPR035906">
    <property type="entry name" value="MetI-like_sf"/>
</dbReference>
<feature type="transmembrane region" description="Helical" evidence="7">
    <location>
        <begin position="284"/>
        <end position="310"/>
    </location>
</feature>
<evidence type="ECO:0000313" key="9">
    <source>
        <dbReference type="EMBL" id="GAM15153.1"/>
    </source>
</evidence>
<protein>
    <submittedName>
        <fullName evidence="9">Oligopeptide transport system permease protein OppB</fullName>
    </submittedName>
</protein>
<dbReference type="InterPro" id="IPR000515">
    <property type="entry name" value="MetI-like"/>
</dbReference>
<feature type="transmembrane region" description="Helical" evidence="7">
    <location>
        <begin position="100"/>
        <end position="123"/>
    </location>
</feature>
<accession>A0A0A8X5D6</accession>
<dbReference type="EMBL" id="BASE01000074">
    <property type="protein sequence ID" value="GAM15153.1"/>
    <property type="molecule type" value="Genomic_DNA"/>
</dbReference>
<comment type="caution">
    <text evidence="9">The sequence shown here is derived from an EMBL/GenBank/DDBJ whole genome shotgun (WGS) entry which is preliminary data.</text>
</comment>
<dbReference type="GO" id="GO:0005886">
    <property type="term" value="C:plasma membrane"/>
    <property type="evidence" value="ECO:0007669"/>
    <property type="project" value="UniProtKB-SubCell"/>
</dbReference>
<keyword evidence="3" id="KW-1003">Cell membrane</keyword>
<comment type="similarity">
    <text evidence="7">Belongs to the binding-protein-dependent transport system permease family.</text>
</comment>
<dbReference type="PANTHER" id="PTHR43163">
    <property type="entry name" value="DIPEPTIDE TRANSPORT SYSTEM PERMEASE PROTEIN DPPB-RELATED"/>
    <property type="match status" value="1"/>
</dbReference>
<evidence type="ECO:0000313" key="10">
    <source>
        <dbReference type="Proteomes" id="UP000031014"/>
    </source>
</evidence>
<dbReference type="InterPro" id="IPR045621">
    <property type="entry name" value="BPD_transp_1_N"/>
</dbReference>
<keyword evidence="6 7" id="KW-0472">Membrane</keyword>
<dbReference type="Proteomes" id="UP000031014">
    <property type="component" value="Unassembled WGS sequence"/>
</dbReference>
<dbReference type="Gene3D" id="1.10.3720.10">
    <property type="entry name" value="MetI-like"/>
    <property type="match status" value="1"/>
</dbReference>
<keyword evidence="4 7" id="KW-0812">Transmembrane</keyword>
<dbReference type="PROSITE" id="PS50928">
    <property type="entry name" value="ABC_TM1"/>
    <property type="match status" value="1"/>
</dbReference>
<dbReference type="AlphaFoldDB" id="A0A0A8X5D6"/>
<feature type="transmembrane region" description="Helical" evidence="7">
    <location>
        <begin position="238"/>
        <end position="264"/>
    </location>
</feature>
<evidence type="ECO:0000259" key="8">
    <source>
        <dbReference type="PROSITE" id="PS50928"/>
    </source>
</evidence>
<sequence>MLSYIIRRILMAIPLLLGITIVSFAIMKLAPGDPASLMMDPTISPADKERFMERYGLNDPVHIQYLKWLGAMLQGDFGTSLIRKGVPVIEMIMNRMPNTILLMVVSTILAILISIPFGVISATRPYSKLDYSVTVTSFLGVATPNFFLGLILIMVFAVQNNWFPTGGVATLNAPFSLWDRIHHLIMPAFVLASADMAGLTRYTRSSMLEVIKQDYMRTARAKGFRENKVIYKHGLRNGLIPVITIFGLMIPSFIGGAVIVEKIFTWPGIGLLFVDSAFQRDYPVLMGLTVISSVFVVIGNLIADILYAIFDPRIEY</sequence>
<keyword evidence="2 7" id="KW-0813">Transport</keyword>